<protein>
    <submittedName>
        <fullName evidence="1">HEAT repeat domain-containing protein</fullName>
    </submittedName>
</protein>
<evidence type="ECO:0000313" key="1">
    <source>
        <dbReference type="EMBL" id="QCC54363.1"/>
    </source>
</evidence>
<sequence length="399" mass="43888">MAELNRTWETNPSISFDDLATKKAADAREIWPVFALSLSDQEGDRELELCFDVPVGKLLEFTAGAILDATDGARSWAVPVTWSYHHEGERLEREESSLIYRPMDGDAETIGIDLVQVTSEAAPPGGNGRFDESVELESDLPLGPIPVSVEKQLSALAAVGRETVAFYREHGTDPSAASHELPMVVDEVETVLNAVQEGKMPAFDTSLERFEELVHPTDGKEIGPIETDWLRAHALEAGVIEDLIRERVSDHPPERAGDLYYGLITRGDDAYAERALSVLARHPDEKALHALLMCLWYDDPDLTPQAMAVLGLLLETKTTFTENDQGFDQGKVIREIRTCIESSDHPEVKVAAIETLSGLEPANPTLIDRDQLVETLEGALTDSDEDVRYAAEDALSALE</sequence>
<accession>A0A4D6HKI1</accession>
<dbReference type="InterPro" id="IPR011989">
    <property type="entry name" value="ARM-like"/>
</dbReference>
<dbReference type="InterPro" id="IPR016024">
    <property type="entry name" value="ARM-type_fold"/>
</dbReference>
<proteinExistence type="predicted"/>
<organism evidence="1 2">
    <name type="scientific">Natronorubrum bangense</name>
    <dbReference type="NCBI Taxonomy" id="61858"/>
    <lineage>
        <taxon>Archaea</taxon>
        <taxon>Methanobacteriati</taxon>
        <taxon>Methanobacteriota</taxon>
        <taxon>Stenosarchaea group</taxon>
        <taxon>Halobacteria</taxon>
        <taxon>Halobacteriales</taxon>
        <taxon>Natrialbaceae</taxon>
        <taxon>Natronorubrum</taxon>
    </lineage>
</organism>
<reference evidence="1 2" key="1">
    <citation type="journal article" date="2019" name="Nat. Commun.">
        <title>A new type of DNA phosphorothioation-based antiviral system in archaea.</title>
        <authorList>
            <person name="Xiong L."/>
            <person name="Liu S."/>
            <person name="Chen S."/>
            <person name="Xiao Y."/>
            <person name="Zhu B."/>
            <person name="Gao Y."/>
            <person name="Zhang Y."/>
            <person name="Chen B."/>
            <person name="Luo J."/>
            <person name="Deng Z."/>
            <person name="Chen X."/>
            <person name="Wang L."/>
            <person name="Chen S."/>
        </authorList>
    </citation>
    <scope>NUCLEOTIDE SEQUENCE [LARGE SCALE GENOMIC DNA]</scope>
    <source>
        <strain evidence="1 2">JCM 10635</strain>
    </source>
</reference>
<dbReference type="InterPro" id="IPR021133">
    <property type="entry name" value="HEAT_type_2"/>
</dbReference>
<dbReference type="RefSeq" id="WP_006065222.1">
    <property type="nucleotide sequence ID" value="NZ_CP031305.1"/>
</dbReference>
<name>A0A4D6HKI1_9EURY</name>
<dbReference type="GeneID" id="39851110"/>
<dbReference type="Proteomes" id="UP000296822">
    <property type="component" value="Chromosome"/>
</dbReference>
<evidence type="ECO:0000313" key="2">
    <source>
        <dbReference type="Proteomes" id="UP000296822"/>
    </source>
</evidence>
<dbReference type="EMBL" id="CP031305">
    <property type="protein sequence ID" value="QCC54363.1"/>
    <property type="molecule type" value="Genomic_DNA"/>
</dbReference>
<dbReference type="PROSITE" id="PS50077">
    <property type="entry name" value="HEAT_REPEAT"/>
    <property type="match status" value="1"/>
</dbReference>
<dbReference type="AlphaFoldDB" id="A0A4D6HKI1"/>
<dbReference type="KEGG" id="nbg:DV706_07595"/>
<dbReference type="Gene3D" id="1.25.10.10">
    <property type="entry name" value="Leucine-rich Repeat Variant"/>
    <property type="match status" value="1"/>
</dbReference>
<gene>
    <name evidence="1" type="ORF">DV706_07595</name>
</gene>
<dbReference type="SUPFAM" id="SSF48371">
    <property type="entry name" value="ARM repeat"/>
    <property type="match status" value="1"/>
</dbReference>